<comment type="subcellular location">
    <subcellularLocation>
        <location evidence="1">Cell membrane</location>
        <topology evidence="1">Single-pass type I membrane protein</topology>
    </subcellularLocation>
</comment>
<name>A0AAN8AKE9_ELEMC</name>
<dbReference type="Pfam" id="PF07686">
    <property type="entry name" value="V-set"/>
    <property type="match status" value="1"/>
</dbReference>
<dbReference type="InterPro" id="IPR036179">
    <property type="entry name" value="Ig-like_dom_sf"/>
</dbReference>
<dbReference type="CDD" id="cd00096">
    <property type="entry name" value="Ig"/>
    <property type="match status" value="1"/>
</dbReference>
<dbReference type="GO" id="GO:0009897">
    <property type="term" value="C:external side of plasma membrane"/>
    <property type="evidence" value="ECO:0007669"/>
    <property type="project" value="TreeGrafter"/>
</dbReference>
<keyword evidence="5 12" id="KW-1133">Transmembrane helix</keyword>
<dbReference type="GO" id="GO:0042130">
    <property type="term" value="P:negative regulation of T cell proliferation"/>
    <property type="evidence" value="ECO:0007669"/>
    <property type="project" value="TreeGrafter"/>
</dbReference>
<keyword evidence="6 12" id="KW-0472">Membrane</keyword>
<reference evidence="15 16" key="1">
    <citation type="journal article" date="2023" name="Genes (Basel)">
        <title>Chromosome-Level Genome Assembly and Circadian Gene Repertoire of the Patagonia Blennie Eleginops maclovinus-The Closest Ancestral Proxy of Antarctic Cryonotothenioids.</title>
        <authorList>
            <person name="Cheng C.C."/>
            <person name="Rivera-Colon A.G."/>
            <person name="Minhas B.F."/>
            <person name="Wilson L."/>
            <person name="Rayamajhi N."/>
            <person name="Vargas-Chacoff L."/>
            <person name="Catchen J.M."/>
        </authorList>
    </citation>
    <scope>NUCLEOTIDE SEQUENCE [LARGE SCALE GENOMIC DNA]</scope>
    <source>
        <strain evidence="15">JMC-PN-2008</strain>
    </source>
</reference>
<dbReference type="Proteomes" id="UP001346869">
    <property type="component" value="Unassembled WGS sequence"/>
</dbReference>
<keyword evidence="10" id="KW-0393">Immunoglobulin domain</keyword>
<evidence type="ECO:0000256" key="4">
    <source>
        <dbReference type="ARBA" id="ARBA00022729"/>
    </source>
</evidence>
<evidence type="ECO:0000256" key="1">
    <source>
        <dbReference type="ARBA" id="ARBA00004251"/>
    </source>
</evidence>
<evidence type="ECO:0000256" key="13">
    <source>
        <dbReference type="SAM" id="SignalP"/>
    </source>
</evidence>
<evidence type="ECO:0000256" key="11">
    <source>
        <dbReference type="SAM" id="MobiDB-lite"/>
    </source>
</evidence>
<reference evidence="15 16" key="2">
    <citation type="journal article" date="2023" name="Mol. Biol. Evol.">
        <title>Genomics of Secondarily Temperate Adaptation in the Only Non-Antarctic Icefish.</title>
        <authorList>
            <person name="Rivera-Colon A.G."/>
            <person name="Rayamajhi N."/>
            <person name="Minhas B.F."/>
            <person name="Madrigal G."/>
            <person name="Bilyk K.T."/>
            <person name="Yoon V."/>
            <person name="Hune M."/>
            <person name="Gregory S."/>
            <person name="Cheng C.H.C."/>
            <person name="Catchen J.M."/>
        </authorList>
    </citation>
    <scope>NUCLEOTIDE SEQUENCE [LARGE SCALE GENOMIC DNA]</scope>
    <source>
        <strain evidence="15">JMC-PN-2008</strain>
    </source>
</reference>
<evidence type="ECO:0000313" key="16">
    <source>
        <dbReference type="Proteomes" id="UP001346869"/>
    </source>
</evidence>
<evidence type="ECO:0000256" key="10">
    <source>
        <dbReference type="ARBA" id="ARBA00023319"/>
    </source>
</evidence>
<dbReference type="GO" id="GO:0006955">
    <property type="term" value="P:immune response"/>
    <property type="evidence" value="ECO:0007669"/>
    <property type="project" value="TreeGrafter"/>
</dbReference>
<evidence type="ECO:0000313" key="15">
    <source>
        <dbReference type="EMBL" id="KAK5865931.1"/>
    </source>
</evidence>
<dbReference type="InterPro" id="IPR013106">
    <property type="entry name" value="Ig_V-set"/>
</dbReference>
<dbReference type="InterPro" id="IPR013162">
    <property type="entry name" value="CD80_C2-set"/>
</dbReference>
<evidence type="ECO:0000256" key="6">
    <source>
        <dbReference type="ARBA" id="ARBA00023136"/>
    </source>
</evidence>
<keyword evidence="3 12" id="KW-0812">Transmembrane</keyword>
<feature type="region of interest" description="Disordered" evidence="11">
    <location>
        <begin position="295"/>
        <end position="315"/>
    </location>
</feature>
<keyword evidence="4 13" id="KW-0732">Signal</keyword>
<dbReference type="InterPro" id="IPR007110">
    <property type="entry name" value="Ig-like_dom"/>
</dbReference>
<dbReference type="GO" id="GO:0007166">
    <property type="term" value="P:cell surface receptor signaling pathway"/>
    <property type="evidence" value="ECO:0007669"/>
    <property type="project" value="TreeGrafter"/>
</dbReference>
<proteinExistence type="predicted"/>
<feature type="transmembrane region" description="Helical" evidence="12">
    <location>
        <begin position="242"/>
        <end position="264"/>
    </location>
</feature>
<organism evidence="15 16">
    <name type="scientific">Eleginops maclovinus</name>
    <name type="common">Patagonian blennie</name>
    <name type="synonym">Eleginus maclovinus</name>
    <dbReference type="NCBI Taxonomy" id="56733"/>
    <lineage>
        <taxon>Eukaryota</taxon>
        <taxon>Metazoa</taxon>
        <taxon>Chordata</taxon>
        <taxon>Craniata</taxon>
        <taxon>Vertebrata</taxon>
        <taxon>Euteleostomi</taxon>
        <taxon>Actinopterygii</taxon>
        <taxon>Neopterygii</taxon>
        <taxon>Teleostei</taxon>
        <taxon>Neoteleostei</taxon>
        <taxon>Acanthomorphata</taxon>
        <taxon>Eupercaria</taxon>
        <taxon>Perciformes</taxon>
        <taxon>Notothenioidei</taxon>
        <taxon>Eleginopidae</taxon>
        <taxon>Eleginops</taxon>
    </lineage>
</organism>
<evidence type="ECO:0000256" key="5">
    <source>
        <dbReference type="ARBA" id="ARBA00022989"/>
    </source>
</evidence>
<dbReference type="Gene3D" id="2.60.40.10">
    <property type="entry name" value="Immunoglobulins"/>
    <property type="match status" value="2"/>
</dbReference>
<feature type="chain" id="PRO_5042820086" description="Ig-like domain-containing protein" evidence="13">
    <location>
        <begin position="21"/>
        <end position="315"/>
    </location>
</feature>
<dbReference type="SUPFAM" id="SSF48726">
    <property type="entry name" value="Immunoglobulin"/>
    <property type="match status" value="2"/>
</dbReference>
<evidence type="ECO:0000256" key="2">
    <source>
        <dbReference type="ARBA" id="ARBA00022475"/>
    </source>
</evidence>
<dbReference type="InterPro" id="IPR051713">
    <property type="entry name" value="T-cell_Activation_Regulation"/>
</dbReference>
<dbReference type="SMART" id="SM00409">
    <property type="entry name" value="IG"/>
    <property type="match status" value="1"/>
</dbReference>
<keyword evidence="2" id="KW-1003">Cell membrane</keyword>
<dbReference type="PANTHER" id="PTHR25466:SF14">
    <property type="entry name" value="BUTYROPHILIN SUBFAMILY 2 MEMBER A2-LIKE-RELATED"/>
    <property type="match status" value="1"/>
</dbReference>
<keyword evidence="7" id="KW-1015">Disulfide bond</keyword>
<gene>
    <name evidence="15" type="ORF">PBY51_020161</name>
</gene>
<evidence type="ECO:0000256" key="3">
    <source>
        <dbReference type="ARBA" id="ARBA00022692"/>
    </source>
</evidence>
<dbReference type="PROSITE" id="PS50835">
    <property type="entry name" value="IG_LIKE"/>
    <property type="match status" value="2"/>
</dbReference>
<comment type="caution">
    <text evidence="15">The sequence shown here is derived from an EMBL/GenBank/DDBJ whole genome shotgun (WGS) entry which is preliminary data.</text>
</comment>
<protein>
    <recommendedName>
        <fullName evidence="14">Ig-like domain-containing protein</fullName>
    </recommendedName>
</protein>
<feature type="signal peptide" evidence="13">
    <location>
        <begin position="1"/>
        <end position="20"/>
    </location>
</feature>
<dbReference type="EMBL" id="JAUZQC010000009">
    <property type="protein sequence ID" value="KAK5865931.1"/>
    <property type="molecule type" value="Genomic_DNA"/>
</dbReference>
<feature type="domain" description="Ig-like" evidence="14">
    <location>
        <begin position="36"/>
        <end position="131"/>
    </location>
</feature>
<evidence type="ECO:0000256" key="7">
    <source>
        <dbReference type="ARBA" id="ARBA00023157"/>
    </source>
</evidence>
<keyword evidence="16" id="KW-1185">Reference proteome</keyword>
<feature type="domain" description="Ig-like" evidence="14">
    <location>
        <begin position="147"/>
        <end position="222"/>
    </location>
</feature>
<dbReference type="InterPro" id="IPR013783">
    <property type="entry name" value="Ig-like_fold"/>
</dbReference>
<accession>A0AAN8AKE9</accession>
<evidence type="ECO:0000256" key="12">
    <source>
        <dbReference type="SAM" id="Phobius"/>
    </source>
</evidence>
<evidence type="ECO:0000256" key="8">
    <source>
        <dbReference type="ARBA" id="ARBA00023170"/>
    </source>
</evidence>
<evidence type="ECO:0000256" key="9">
    <source>
        <dbReference type="ARBA" id="ARBA00023180"/>
    </source>
</evidence>
<dbReference type="Pfam" id="PF08205">
    <property type="entry name" value="C2-set_2"/>
    <property type="match status" value="1"/>
</dbReference>
<evidence type="ECO:0000259" key="14">
    <source>
        <dbReference type="PROSITE" id="PS50835"/>
    </source>
</evidence>
<keyword evidence="9" id="KW-0325">Glycoprotein</keyword>
<dbReference type="AlphaFoldDB" id="A0AAN8AKE9"/>
<dbReference type="InterPro" id="IPR003599">
    <property type="entry name" value="Ig_sub"/>
</dbReference>
<keyword evidence="8" id="KW-0675">Receptor</keyword>
<dbReference type="PANTHER" id="PTHR25466">
    <property type="entry name" value="T-LYMPHOCYTE ACTIVATION ANTIGEN"/>
    <property type="match status" value="1"/>
</dbReference>
<sequence length="315" mass="34936">MASNGVLLWLMFSLISIGNTALINVECRAEHVGKYGQHSLLQCVYKPSQDAEDAQLDWVEWKKDEQQILFIRLEKTVAVPGFSLAEPSGNAANRNVSLLITNTSVKHQGEYTCGVGTDSGDGLGYTSLRVTAKYNKPAVKFDPKTRTLICESDSGYPKGHLRWFDENRTEWTKSSKMEALETESGLFNLSSHLTLLTGSTFSTYTCLVFNASGGKEEEGTYTFDATQEAQDQEKGVNQATKIVAPLLVIGSLIIGLLLLSLLLYKRRSQLARRFSTRPIMSMLIFAYLRGYPQPVSTTEPNDEKGEDQSHKDSQA</sequence>
<dbReference type="GO" id="GO:0031295">
    <property type="term" value="P:T cell costimulation"/>
    <property type="evidence" value="ECO:0007669"/>
    <property type="project" value="TreeGrafter"/>
</dbReference>
<feature type="compositionally biased region" description="Basic and acidic residues" evidence="11">
    <location>
        <begin position="301"/>
        <end position="315"/>
    </location>
</feature>
<dbReference type="GO" id="GO:0071222">
    <property type="term" value="P:cellular response to lipopolysaccharide"/>
    <property type="evidence" value="ECO:0007669"/>
    <property type="project" value="TreeGrafter"/>
</dbReference>
<dbReference type="GO" id="GO:0042102">
    <property type="term" value="P:positive regulation of T cell proliferation"/>
    <property type="evidence" value="ECO:0007669"/>
    <property type="project" value="TreeGrafter"/>
</dbReference>